<evidence type="ECO:0000313" key="4">
    <source>
        <dbReference type="Proteomes" id="UP001367508"/>
    </source>
</evidence>
<dbReference type="Pfam" id="PF21505">
    <property type="entry name" value="RPN2_N"/>
    <property type="match status" value="2"/>
</dbReference>
<dbReference type="GO" id="GO:0008540">
    <property type="term" value="C:proteasome regulatory particle, base subcomplex"/>
    <property type="evidence" value="ECO:0007669"/>
    <property type="project" value="TreeGrafter"/>
</dbReference>
<dbReference type="PANTHER" id="PTHR10943:SF2">
    <property type="entry name" value="26S PROTEASOME NON-ATPASE REGULATORY SUBUNIT 1"/>
    <property type="match status" value="1"/>
</dbReference>
<evidence type="ECO:0000313" key="3">
    <source>
        <dbReference type="EMBL" id="KAK7337758.1"/>
    </source>
</evidence>
<dbReference type="Proteomes" id="UP001367508">
    <property type="component" value="Unassembled WGS sequence"/>
</dbReference>
<gene>
    <name evidence="3" type="ORF">VNO77_18345</name>
</gene>
<dbReference type="EMBL" id="JAYMYQ010000004">
    <property type="protein sequence ID" value="KAK7337758.1"/>
    <property type="molecule type" value="Genomic_DNA"/>
</dbReference>
<dbReference type="InterPro" id="IPR048570">
    <property type="entry name" value="PSMD1_RPN2_N"/>
</dbReference>
<protein>
    <recommendedName>
        <fullName evidence="2">26S proteasome non-ATPase regulatory subunit 1/RPN2 N-terminal domain-containing protein</fullName>
    </recommendedName>
</protein>
<dbReference type="GO" id="GO:0043161">
    <property type="term" value="P:proteasome-mediated ubiquitin-dependent protein catabolic process"/>
    <property type="evidence" value="ECO:0007669"/>
    <property type="project" value="TreeGrafter"/>
</dbReference>
<proteinExistence type="predicted"/>
<name>A0AAN9QNL6_CANGL</name>
<sequence length="285" mass="31945">MRGYLHILCDVRVRNVFILRRARMQDFKEPDLLLETQKFKRKLNQLVVLRGCAYGTEQNGCDTGVHSGYATGWSLVRRQLAALLVSKIFHYLGELNDSVSYALGAGPLFDVSEVSDCVHTLLAKAIDEYASSKSKATESSDESIKVDSRLEVITGSDNVQGTLSYCIYVPHSFVNLKEYRQEVLRILVKVFQKLPSPDYLSIGQCFMSLDGLEGVASILEKLLRSENKDDALLALQIAFDLVGNEHQAFLLNVKDRLASLKSQPPELRSPSPVTQLLLKMLMQMD</sequence>
<feature type="domain" description="26S proteasome non-ATPase regulatory subunit 1/RPN2 N-terminal" evidence="2">
    <location>
        <begin position="76"/>
        <end position="153"/>
    </location>
</feature>
<evidence type="ECO:0000256" key="1">
    <source>
        <dbReference type="ARBA" id="ARBA00022737"/>
    </source>
</evidence>
<keyword evidence="4" id="KW-1185">Reference proteome</keyword>
<reference evidence="3 4" key="1">
    <citation type="submission" date="2024-01" db="EMBL/GenBank/DDBJ databases">
        <title>The genomes of 5 underutilized Papilionoideae crops provide insights into root nodulation and disease resistanc.</title>
        <authorList>
            <person name="Jiang F."/>
        </authorList>
    </citation>
    <scope>NUCLEOTIDE SEQUENCE [LARGE SCALE GENOMIC DNA]</scope>
    <source>
        <strain evidence="3">LVBAO_FW01</strain>
        <tissue evidence="3">Leaves</tissue>
    </source>
</reference>
<evidence type="ECO:0000259" key="2">
    <source>
        <dbReference type="Pfam" id="PF21505"/>
    </source>
</evidence>
<feature type="domain" description="26S proteasome non-ATPase regulatory subunit 1/RPN2 N-terminal" evidence="2">
    <location>
        <begin position="156"/>
        <end position="262"/>
    </location>
</feature>
<dbReference type="GO" id="GO:0034515">
    <property type="term" value="C:proteasome storage granule"/>
    <property type="evidence" value="ECO:0007669"/>
    <property type="project" value="TreeGrafter"/>
</dbReference>
<dbReference type="GO" id="GO:0005634">
    <property type="term" value="C:nucleus"/>
    <property type="evidence" value="ECO:0007669"/>
    <property type="project" value="TreeGrafter"/>
</dbReference>
<dbReference type="PANTHER" id="PTHR10943">
    <property type="entry name" value="26S PROTEASOME NON-ATPASE REGULATORY SUBUNIT"/>
    <property type="match status" value="1"/>
</dbReference>
<comment type="caution">
    <text evidence="3">The sequence shown here is derived from an EMBL/GenBank/DDBJ whole genome shotgun (WGS) entry which is preliminary data.</text>
</comment>
<organism evidence="3 4">
    <name type="scientific">Canavalia gladiata</name>
    <name type="common">Sword bean</name>
    <name type="synonym">Dolichos gladiatus</name>
    <dbReference type="NCBI Taxonomy" id="3824"/>
    <lineage>
        <taxon>Eukaryota</taxon>
        <taxon>Viridiplantae</taxon>
        <taxon>Streptophyta</taxon>
        <taxon>Embryophyta</taxon>
        <taxon>Tracheophyta</taxon>
        <taxon>Spermatophyta</taxon>
        <taxon>Magnoliopsida</taxon>
        <taxon>eudicotyledons</taxon>
        <taxon>Gunneridae</taxon>
        <taxon>Pentapetalae</taxon>
        <taxon>rosids</taxon>
        <taxon>fabids</taxon>
        <taxon>Fabales</taxon>
        <taxon>Fabaceae</taxon>
        <taxon>Papilionoideae</taxon>
        <taxon>50 kb inversion clade</taxon>
        <taxon>NPAAA clade</taxon>
        <taxon>indigoferoid/millettioid clade</taxon>
        <taxon>Phaseoleae</taxon>
        <taxon>Canavalia</taxon>
    </lineage>
</organism>
<dbReference type="AlphaFoldDB" id="A0AAN9QNL6"/>
<keyword evidence="1" id="KW-0677">Repeat</keyword>
<accession>A0AAN9QNL6</accession>